<dbReference type="FunFam" id="3.30.2230.10:FF:000003">
    <property type="entry name" value="ubiquitin carboxyl-terminal hydrolase 15 isoform X1"/>
    <property type="match status" value="1"/>
</dbReference>
<dbReference type="OMA" id="LCQHNDL"/>
<dbReference type="Ensembl" id="ENSMODT00000056668.1">
    <property type="protein sequence ID" value="ENSMODP00000059880.1"/>
    <property type="gene ID" value="ENSMODG00000042871.1"/>
</dbReference>
<evidence type="ECO:0000256" key="2">
    <source>
        <dbReference type="ARBA" id="ARBA00012759"/>
    </source>
</evidence>
<comment type="catalytic activity">
    <reaction evidence="1">
        <text>Thiol-dependent hydrolysis of ester, thioester, amide, peptide and isopeptide bonds formed by the C-terminal Gly of ubiquitin (a 76-residue protein attached to proteins as an intracellular targeting signal).</text>
        <dbReference type="EC" id="3.4.19.12"/>
    </reaction>
</comment>
<dbReference type="InterPro" id="IPR035927">
    <property type="entry name" value="DUSP-like_sf"/>
</dbReference>
<reference evidence="7" key="3">
    <citation type="submission" date="2025-09" db="UniProtKB">
        <authorList>
            <consortium name="Ensembl"/>
        </authorList>
    </citation>
    <scope>IDENTIFICATION</scope>
</reference>
<evidence type="ECO:0000256" key="1">
    <source>
        <dbReference type="ARBA" id="ARBA00000707"/>
    </source>
</evidence>
<name>A0A5F8HIE8_MONDO</name>
<feature type="domain" description="DUSP" evidence="6">
    <location>
        <begin position="8"/>
        <end position="118"/>
    </location>
</feature>
<dbReference type="SMART" id="SM00695">
    <property type="entry name" value="DUSP"/>
    <property type="match status" value="1"/>
</dbReference>
<organism evidence="7 8">
    <name type="scientific">Monodelphis domestica</name>
    <name type="common">Gray short-tailed opossum</name>
    <dbReference type="NCBI Taxonomy" id="13616"/>
    <lineage>
        <taxon>Eukaryota</taxon>
        <taxon>Metazoa</taxon>
        <taxon>Chordata</taxon>
        <taxon>Craniata</taxon>
        <taxon>Vertebrata</taxon>
        <taxon>Euteleostomi</taxon>
        <taxon>Mammalia</taxon>
        <taxon>Metatheria</taxon>
        <taxon>Didelphimorphia</taxon>
        <taxon>Didelphidae</taxon>
        <taxon>Monodelphis</taxon>
    </lineage>
</organism>
<evidence type="ECO:0000313" key="8">
    <source>
        <dbReference type="Proteomes" id="UP000002280"/>
    </source>
</evidence>
<dbReference type="InParanoid" id="A0A5F8HIE8"/>
<evidence type="ECO:0000256" key="3">
    <source>
        <dbReference type="ARBA" id="ARBA00022670"/>
    </source>
</evidence>
<dbReference type="GO" id="GO:0004843">
    <property type="term" value="F:cysteine-type deubiquitinase activity"/>
    <property type="evidence" value="ECO:0007669"/>
    <property type="project" value="UniProtKB-EC"/>
</dbReference>
<dbReference type="Proteomes" id="UP000002280">
    <property type="component" value="Chromosome 2"/>
</dbReference>
<protein>
    <recommendedName>
        <fullName evidence="2">ubiquitinyl hydrolase 1</fullName>
        <ecNumber evidence="2">3.4.19.12</ecNumber>
    </recommendedName>
</protein>
<dbReference type="SUPFAM" id="SSF143791">
    <property type="entry name" value="DUSP-like"/>
    <property type="match status" value="1"/>
</dbReference>
<accession>A0A5F8HIE8</accession>
<proteinExistence type="predicted"/>
<dbReference type="STRING" id="13616.ENSMODP00000059880"/>
<dbReference type="PROSITE" id="PS51283">
    <property type="entry name" value="DUSP"/>
    <property type="match status" value="1"/>
</dbReference>
<sequence length="168" mass="19654">LTAGGSWPDAETQKSELGALMKMALQQRAQWYLIDRKWFKQWKEYVGFDSWDTYNVGENNLFPGPIDTFGLFSYPESQRIKEHLTDELDYVLVPTEAWNKLMSWYGCQPLRRKCRNYLTFLMRGRPGYETNYVSNTYEQLNKPDNTVKDAGLYQGQVLVIEPQNEDGT</sequence>
<dbReference type="Gene3D" id="3.30.2230.10">
    <property type="entry name" value="DUSP-like"/>
    <property type="match status" value="1"/>
</dbReference>
<reference evidence="7" key="2">
    <citation type="submission" date="2025-08" db="UniProtKB">
        <authorList>
            <consortium name="Ensembl"/>
        </authorList>
    </citation>
    <scope>IDENTIFICATION</scope>
</reference>
<keyword evidence="3" id="KW-0645">Protease</keyword>
<evidence type="ECO:0000313" key="7">
    <source>
        <dbReference type="Ensembl" id="ENSMODP00000059880.1"/>
    </source>
</evidence>
<dbReference type="EC" id="3.4.19.12" evidence="2"/>
<keyword evidence="5" id="KW-0788">Thiol protease</keyword>
<dbReference type="GO" id="GO:0006508">
    <property type="term" value="P:proteolysis"/>
    <property type="evidence" value="ECO:0007669"/>
    <property type="project" value="UniProtKB-KW"/>
</dbReference>
<reference evidence="7 8" key="1">
    <citation type="journal article" date="2007" name="Nature">
        <title>Genome of the marsupial Monodelphis domestica reveals innovation in non-coding sequences.</title>
        <authorList>
            <person name="Mikkelsen T.S."/>
            <person name="Wakefield M.J."/>
            <person name="Aken B."/>
            <person name="Amemiya C.T."/>
            <person name="Chang J.L."/>
            <person name="Duke S."/>
            <person name="Garber M."/>
            <person name="Gentles A.J."/>
            <person name="Goodstadt L."/>
            <person name="Heger A."/>
            <person name="Jurka J."/>
            <person name="Kamal M."/>
            <person name="Mauceli E."/>
            <person name="Searle S.M."/>
            <person name="Sharpe T."/>
            <person name="Baker M.L."/>
            <person name="Batzer M.A."/>
            <person name="Benos P.V."/>
            <person name="Belov K."/>
            <person name="Clamp M."/>
            <person name="Cook A."/>
            <person name="Cuff J."/>
            <person name="Das R."/>
            <person name="Davidow L."/>
            <person name="Deakin J.E."/>
            <person name="Fazzari M.J."/>
            <person name="Glass J.L."/>
            <person name="Grabherr M."/>
            <person name="Greally J.M."/>
            <person name="Gu W."/>
            <person name="Hore T.A."/>
            <person name="Huttley G.A."/>
            <person name="Kleber M."/>
            <person name="Jirtle R.L."/>
            <person name="Koina E."/>
            <person name="Lee J.T."/>
            <person name="Mahony S."/>
            <person name="Marra M.A."/>
            <person name="Miller R.D."/>
            <person name="Nicholls R.D."/>
            <person name="Oda M."/>
            <person name="Papenfuss A.T."/>
            <person name="Parra Z.E."/>
            <person name="Pollock D.D."/>
            <person name="Ray D.A."/>
            <person name="Schein J.E."/>
            <person name="Speed T.P."/>
            <person name="Thompson K."/>
            <person name="VandeBerg J.L."/>
            <person name="Wade C.M."/>
            <person name="Walker J.A."/>
            <person name="Waters P.D."/>
            <person name="Webber C."/>
            <person name="Weidman J.R."/>
            <person name="Xie X."/>
            <person name="Zody M.C."/>
            <person name="Baldwin J."/>
            <person name="Abdouelleil A."/>
            <person name="Abdulkadir J."/>
            <person name="Abebe A."/>
            <person name="Abera B."/>
            <person name="Abreu J."/>
            <person name="Acer S.C."/>
            <person name="Aftuck L."/>
            <person name="Alexander A."/>
            <person name="An P."/>
            <person name="Anderson E."/>
            <person name="Anderson S."/>
            <person name="Arachi H."/>
            <person name="Azer M."/>
            <person name="Bachantsang P."/>
            <person name="Barry A."/>
            <person name="Bayul T."/>
            <person name="Berlin A."/>
            <person name="Bessette D."/>
            <person name="Bloom T."/>
            <person name="Bloom T."/>
            <person name="Boguslavskiy L."/>
            <person name="Bonnet C."/>
            <person name="Boukhgalter B."/>
            <person name="Bourzgui I."/>
            <person name="Brown A."/>
            <person name="Cahill P."/>
            <person name="Channer S."/>
            <person name="Cheshatsang Y."/>
            <person name="Chuda L."/>
            <person name="Citroen M."/>
            <person name="Collymore A."/>
            <person name="Cooke P."/>
            <person name="Costello M."/>
            <person name="D'Aco K."/>
            <person name="Daza R."/>
            <person name="De Haan G."/>
            <person name="DeGray S."/>
            <person name="DeMaso C."/>
            <person name="Dhargay N."/>
            <person name="Dooley K."/>
            <person name="Dooley E."/>
            <person name="Doricent M."/>
            <person name="Dorje P."/>
            <person name="Dorjee K."/>
            <person name="Dupes A."/>
            <person name="Elong R."/>
            <person name="Falk J."/>
            <person name="Farina A."/>
            <person name="Faro S."/>
            <person name="Ferguson D."/>
            <person name="Fisher S."/>
            <person name="Foley C.D."/>
            <person name="Franke A."/>
            <person name="Friedrich D."/>
            <person name="Gadbois L."/>
            <person name="Gearin G."/>
            <person name="Gearin C.R."/>
            <person name="Giannoukos G."/>
            <person name="Goode T."/>
            <person name="Graham J."/>
            <person name="Grandbois E."/>
            <person name="Grewal S."/>
            <person name="Gyaltsen K."/>
            <person name="Hafez N."/>
            <person name="Hagos B."/>
            <person name="Hall J."/>
            <person name="Henson C."/>
            <person name="Hollinger A."/>
            <person name="Honan T."/>
            <person name="Huard M.D."/>
            <person name="Hughes L."/>
            <person name="Hurhula B."/>
            <person name="Husby M.E."/>
            <person name="Kamat A."/>
            <person name="Kanga B."/>
            <person name="Kashin S."/>
            <person name="Khazanovich D."/>
            <person name="Kisner P."/>
            <person name="Lance K."/>
            <person name="Lara M."/>
            <person name="Lee W."/>
            <person name="Lennon N."/>
            <person name="Letendre F."/>
            <person name="LeVine R."/>
            <person name="Lipovsky A."/>
            <person name="Liu X."/>
            <person name="Liu J."/>
            <person name="Liu S."/>
            <person name="Lokyitsang T."/>
            <person name="Lokyitsang Y."/>
            <person name="Lubonja R."/>
            <person name="Lui A."/>
            <person name="MacDonald P."/>
            <person name="Magnisalis V."/>
            <person name="Maru K."/>
            <person name="Matthews C."/>
            <person name="McCusker W."/>
            <person name="McDonough S."/>
            <person name="Mehta T."/>
            <person name="Meldrim J."/>
            <person name="Meneus L."/>
            <person name="Mihai O."/>
            <person name="Mihalev A."/>
            <person name="Mihova T."/>
            <person name="Mittelman R."/>
            <person name="Mlenga V."/>
            <person name="Montmayeur A."/>
            <person name="Mulrain L."/>
            <person name="Navidi A."/>
            <person name="Naylor J."/>
            <person name="Negash T."/>
            <person name="Nguyen T."/>
            <person name="Nguyen N."/>
            <person name="Nicol R."/>
            <person name="Norbu C."/>
            <person name="Norbu N."/>
            <person name="Novod N."/>
            <person name="O'Neill B."/>
            <person name="Osman S."/>
            <person name="Markiewicz E."/>
            <person name="Oyono O.L."/>
            <person name="Patti C."/>
            <person name="Phunkhang P."/>
            <person name="Pierre F."/>
            <person name="Priest M."/>
            <person name="Raghuraman S."/>
            <person name="Rege F."/>
            <person name="Reyes R."/>
            <person name="Rise C."/>
            <person name="Rogov P."/>
            <person name="Ross K."/>
            <person name="Ryan E."/>
            <person name="Settipalli S."/>
            <person name="Shea T."/>
            <person name="Sherpa N."/>
            <person name="Shi L."/>
            <person name="Shih D."/>
            <person name="Sparrow T."/>
            <person name="Spaulding J."/>
            <person name="Stalker J."/>
            <person name="Stange-Thomann N."/>
            <person name="Stavropoulos S."/>
            <person name="Stone C."/>
            <person name="Strader C."/>
            <person name="Tesfaye S."/>
            <person name="Thomson T."/>
            <person name="Thoulutsang Y."/>
            <person name="Thoulutsang D."/>
            <person name="Topham K."/>
            <person name="Topping I."/>
            <person name="Tsamla T."/>
            <person name="Vassiliev H."/>
            <person name="Vo A."/>
            <person name="Wangchuk T."/>
            <person name="Wangdi T."/>
            <person name="Weiand M."/>
            <person name="Wilkinson J."/>
            <person name="Wilson A."/>
            <person name="Yadav S."/>
            <person name="Young G."/>
            <person name="Yu Q."/>
            <person name="Zembek L."/>
            <person name="Zhong D."/>
            <person name="Zimmer A."/>
            <person name="Zwirko Z."/>
            <person name="Jaffe D.B."/>
            <person name="Alvarez P."/>
            <person name="Brockman W."/>
            <person name="Butler J."/>
            <person name="Chin C."/>
            <person name="Gnerre S."/>
            <person name="MacCallum I."/>
            <person name="Graves J.A."/>
            <person name="Ponting C.P."/>
            <person name="Breen M."/>
            <person name="Samollow P.B."/>
            <person name="Lander E.S."/>
            <person name="Lindblad-Toh K."/>
        </authorList>
    </citation>
    <scope>NUCLEOTIDE SEQUENCE [LARGE SCALE GENOMIC DNA]</scope>
</reference>
<keyword evidence="8" id="KW-1185">Reference proteome</keyword>
<evidence type="ECO:0000256" key="5">
    <source>
        <dbReference type="ARBA" id="ARBA00022807"/>
    </source>
</evidence>
<dbReference type="InterPro" id="IPR006615">
    <property type="entry name" value="Pept_C19_DUSP"/>
</dbReference>
<keyword evidence="5" id="KW-0378">Hydrolase</keyword>
<dbReference type="GeneTree" id="ENSGT00940000156645"/>
<dbReference type="Pfam" id="PF06337">
    <property type="entry name" value="DUSP"/>
    <property type="match status" value="1"/>
</dbReference>
<dbReference type="AlphaFoldDB" id="A0A5F8HIE8"/>
<keyword evidence="4" id="KW-0833">Ubl conjugation pathway</keyword>
<evidence type="ECO:0000256" key="4">
    <source>
        <dbReference type="ARBA" id="ARBA00022786"/>
    </source>
</evidence>
<evidence type="ECO:0000259" key="6">
    <source>
        <dbReference type="PROSITE" id="PS51283"/>
    </source>
</evidence>
<dbReference type="Pfam" id="PF14836">
    <property type="entry name" value="Ubiquitin_3"/>
    <property type="match status" value="1"/>
</dbReference>
<dbReference type="Gene3D" id="3.10.20.90">
    <property type="entry name" value="Phosphatidylinositol 3-kinase Catalytic Subunit, Chain A, domain 1"/>
    <property type="match status" value="1"/>
</dbReference>
<dbReference type="InterPro" id="IPR028135">
    <property type="entry name" value="Ub_USP-typ"/>
</dbReference>